<gene>
    <name evidence="2" type="ORF">L596_022600</name>
</gene>
<evidence type="ECO:0000313" key="2">
    <source>
        <dbReference type="EMBL" id="TKR70595.1"/>
    </source>
</evidence>
<evidence type="ECO:0000256" key="1">
    <source>
        <dbReference type="SAM" id="MobiDB-lite"/>
    </source>
</evidence>
<dbReference type="AlphaFoldDB" id="A0A4V6A0A2"/>
<organism evidence="2 3">
    <name type="scientific">Steinernema carpocapsae</name>
    <name type="common">Entomopathogenic nematode</name>
    <dbReference type="NCBI Taxonomy" id="34508"/>
    <lineage>
        <taxon>Eukaryota</taxon>
        <taxon>Metazoa</taxon>
        <taxon>Ecdysozoa</taxon>
        <taxon>Nematoda</taxon>
        <taxon>Chromadorea</taxon>
        <taxon>Rhabditida</taxon>
        <taxon>Tylenchina</taxon>
        <taxon>Panagrolaimomorpha</taxon>
        <taxon>Strongyloidoidea</taxon>
        <taxon>Steinernematidae</taxon>
        <taxon>Steinernema</taxon>
    </lineage>
</organism>
<name>A0A4V6A0A2_STECR</name>
<accession>A0A4V6A0A2</accession>
<comment type="caution">
    <text evidence="2">The sequence shown here is derived from an EMBL/GenBank/DDBJ whole genome shotgun (WGS) entry which is preliminary data.</text>
</comment>
<dbReference type="Proteomes" id="UP000298663">
    <property type="component" value="Unassembled WGS sequence"/>
</dbReference>
<proteinExistence type="predicted"/>
<keyword evidence="3" id="KW-1185">Reference proteome</keyword>
<sequence>MLSTLRTSNASVCCLRSLPRSARSSTTTRTTSTSETSPSEAPDKLLPSFWTPEAPTSGFLTPPVATEGL</sequence>
<protein>
    <submittedName>
        <fullName evidence="2">Uncharacterized protein</fullName>
    </submittedName>
</protein>
<reference evidence="2 3" key="1">
    <citation type="journal article" date="2015" name="Genome Biol.">
        <title>Comparative genomics of Steinernema reveals deeply conserved gene regulatory networks.</title>
        <authorList>
            <person name="Dillman A.R."/>
            <person name="Macchietto M."/>
            <person name="Porter C.F."/>
            <person name="Rogers A."/>
            <person name="Williams B."/>
            <person name="Antoshechkin I."/>
            <person name="Lee M.M."/>
            <person name="Goodwin Z."/>
            <person name="Lu X."/>
            <person name="Lewis E.E."/>
            <person name="Goodrich-Blair H."/>
            <person name="Stock S.P."/>
            <person name="Adams B.J."/>
            <person name="Sternberg P.W."/>
            <person name="Mortazavi A."/>
        </authorList>
    </citation>
    <scope>NUCLEOTIDE SEQUENCE [LARGE SCALE GENOMIC DNA]</scope>
    <source>
        <strain evidence="2 3">ALL</strain>
    </source>
</reference>
<reference evidence="2 3" key="2">
    <citation type="journal article" date="2019" name="G3 (Bethesda)">
        <title>Hybrid Assembly of the Genome of the Entomopathogenic Nematode Steinernema carpocapsae Identifies the X-Chromosome.</title>
        <authorList>
            <person name="Serra L."/>
            <person name="Macchietto M."/>
            <person name="Macias-Munoz A."/>
            <person name="McGill C.J."/>
            <person name="Rodriguez I.M."/>
            <person name="Rodriguez B."/>
            <person name="Murad R."/>
            <person name="Mortazavi A."/>
        </authorList>
    </citation>
    <scope>NUCLEOTIDE SEQUENCE [LARGE SCALE GENOMIC DNA]</scope>
    <source>
        <strain evidence="2 3">ALL</strain>
    </source>
</reference>
<dbReference type="EMBL" id="AZBU02000007">
    <property type="protein sequence ID" value="TKR70595.1"/>
    <property type="molecule type" value="Genomic_DNA"/>
</dbReference>
<dbReference type="OrthoDB" id="5839471at2759"/>
<feature type="region of interest" description="Disordered" evidence="1">
    <location>
        <begin position="19"/>
        <end position="69"/>
    </location>
</feature>
<evidence type="ECO:0000313" key="3">
    <source>
        <dbReference type="Proteomes" id="UP000298663"/>
    </source>
</evidence>
<feature type="compositionally biased region" description="Low complexity" evidence="1">
    <location>
        <begin position="19"/>
        <end position="40"/>
    </location>
</feature>